<evidence type="ECO:0000259" key="5">
    <source>
        <dbReference type="PROSITE" id="PS50850"/>
    </source>
</evidence>
<dbReference type="NCBIfam" id="NF003477">
    <property type="entry name" value="PRK05122.1"/>
    <property type="match status" value="1"/>
</dbReference>
<dbReference type="InterPro" id="IPR020846">
    <property type="entry name" value="MFS_dom"/>
</dbReference>
<dbReference type="InterPro" id="IPR037541">
    <property type="entry name" value="MFS_YfcJ"/>
</dbReference>
<dbReference type="NCBIfam" id="NF009048">
    <property type="entry name" value="PRK12382.1"/>
    <property type="match status" value="1"/>
</dbReference>
<proteinExistence type="inferred from homology"/>
<dbReference type="SUPFAM" id="SSF103473">
    <property type="entry name" value="MFS general substrate transporter"/>
    <property type="match status" value="1"/>
</dbReference>
<evidence type="ECO:0000256" key="3">
    <source>
        <dbReference type="ARBA" id="ARBA00023136"/>
    </source>
</evidence>
<keyword evidence="3 4" id="KW-0472">Membrane</keyword>
<feature type="transmembrane region" description="Helical" evidence="4">
    <location>
        <begin position="215"/>
        <end position="241"/>
    </location>
</feature>
<feature type="transmembrane region" description="Helical" evidence="4">
    <location>
        <begin position="366"/>
        <end position="385"/>
    </location>
</feature>
<evidence type="ECO:0000256" key="2">
    <source>
        <dbReference type="ARBA" id="ARBA00022989"/>
    </source>
</evidence>
<feature type="transmembrane region" description="Helical" evidence="4">
    <location>
        <begin position="247"/>
        <end position="266"/>
    </location>
</feature>
<dbReference type="Pfam" id="PF07690">
    <property type="entry name" value="MFS_1"/>
    <property type="match status" value="1"/>
</dbReference>
<dbReference type="InterPro" id="IPR011701">
    <property type="entry name" value="MFS"/>
</dbReference>
<feature type="transmembrane region" description="Helical" evidence="4">
    <location>
        <begin position="45"/>
        <end position="62"/>
    </location>
</feature>
<keyword evidence="2 4" id="KW-1133">Transmembrane helix</keyword>
<feature type="transmembrane region" description="Helical" evidence="4">
    <location>
        <begin position="82"/>
        <end position="103"/>
    </location>
</feature>
<feature type="transmembrane region" description="Helical" evidence="4">
    <location>
        <begin position="109"/>
        <end position="135"/>
    </location>
</feature>
<protein>
    <submittedName>
        <fullName evidence="6">Putative transporter</fullName>
    </submittedName>
</protein>
<organism evidence="6 7">
    <name type="scientific">Pseudodesulfovibrio hydrargyri</name>
    <dbReference type="NCBI Taxonomy" id="2125990"/>
    <lineage>
        <taxon>Bacteria</taxon>
        <taxon>Pseudomonadati</taxon>
        <taxon>Thermodesulfobacteriota</taxon>
        <taxon>Desulfovibrionia</taxon>
        <taxon>Desulfovibrionales</taxon>
        <taxon>Desulfovibrionaceae</taxon>
    </lineage>
</organism>
<dbReference type="CDD" id="cd17489">
    <property type="entry name" value="MFS_YfcJ_like"/>
    <property type="match status" value="1"/>
</dbReference>
<name>A0A1J5MS83_9BACT</name>
<dbReference type="InterPro" id="IPR052714">
    <property type="entry name" value="MFS_Exporter"/>
</dbReference>
<reference evidence="6 7" key="1">
    <citation type="submission" date="2015-09" db="EMBL/GenBank/DDBJ databases">
        <title>Genome of Desulfovibrio dechloracetivorans BerOc1, a mercury methylating strain isolated from highly hydrocarbons and metals contaminated coastal sediments.</title>
        <authorList>
            <person name="Goni Urriza M."/>
            <person name="Gassie C."/>
            <person name="Bouchez O."/>
            <person name="Klopp C."/>
            <person name="Ranchou-Peyruse A."/>
            <person name="Remy G."/>
        </authorList>
    </citation>
    <scope>NUCLEOTIDE SEQUENCE [LARGE SCALE GENOMIC DNA]</scope>
    <source>
        <strain evidence="6 7">BerOc1</strain>
    </source>
</reference>
<dbReference type="PANTHER" id="PTHR23531">
    <property type="entry name" value="QUINOLENE RESISTANCE PROTEIN NORA"/>
    <property type="match status" value="1"/>
</dbReference>
<evidence type="ECO:0000256" key="1">
    <source>
        <dbReference type="ARBA" id="ARBA00022692"/>
    </source>
</evidence>
<keyword evidence="1 4" id="KW-0812">Transmembrane</keyword>
<dbReference type="GO" id="GO:0022857">
    <property type="term" value="F:transmembrane transporter activity"/>
    <property type="evidence" value="ECO:0007669"/>
    <property type="project" value="InterPro"/>
</dbReference>
<accession>A0A1J5MS83</accession>
<gene>
    <name evidence="6" type="ORF">BerOc1_01395</name>
</gene>
<dbReference type="RefSeq" id="WP_071544982.1">
    <property type="nucleotide sequence ID" value="NZ_LKAQ01000004.1"/>
</dbReference>
<dbReference type="PROSITE" id="PS50850">
    <property type="entry name" value="MFS"/>
    <property type="match status" value="1"/>
</dbReference>
<comment type="caution">
    <text evidence="6">The sequence shown here is derived from an EMBL/GenBank/DDBJ whole genome shotgun (WGS) entry which is preliminary data.</text>
</comment>
<dbReference type="Gene3D" id="1.20.1250.20">
    <property type="entry name" value="MFS general substrate transporter like domains"/>
    <property type="match status" value="1"/>
</dbReference>
<feature type="domain" description="Major facilitator superfamily (MFS) profile" evidence="5">
    <location>
        <begin position="166"/>
        <end position="394"/>
    </location>
</feature>
<dbReference type="InterPro" id="IPR036259">
    <property type="entry name" value="MFS_trans_sf"/>
</dbReference>
<feature type="transmembrane region" description="Helical" evidence="4">
    <location>
        <begin position="21"/>
        <end position="39"/>
    </location>
</feature>
<dbReference type="EMBL" id="LKAQ01000004">
    <property type="protein sequence ID" value="OIQ49470.1"/>
    <property type="molecule type" value="Genomic_DNA"/>
</dbReference>
<evidence type="ECO:0000313" key="6">
    <source>
        <dbReference type="EMBL" id="OIQ49470.1"/>
    </source>
</evidence>
<dbReference type="PANTHER" id="PTHR23531:SF1">
    <property type="entry name" value="QUINOLENE RESISTANCE PROTEIN NORA"/>
    <property type="match status" value="1"/>
</dbReference>
<dbReference type="HAMAP" id="MF_02091">
    <property type="entry name" value="MFS_YfcJ"/>
    <property type="match status" value="1"/>
</dbReference>
<dbReference type="Proteomes" id="UP000181901">
    <property type="component" value="Unassembled WGS sequence"/>
</dbReference>
<keyword evidence="7" id="KW-1185">Reference proteome</keyword>
<evidence type="ECO:0000313" key="7">
    <source>
        <dbReference type="Proteomes" id="UP000181901"/>
    </source>
</evidence>
<dbReference type="AlphaFoldDB" id="A0A1J5MS83"/>
<sequence length="394" mass="40962">MRSQHAHASDEACFWRLPVSIFLCYLTVGLPLPVISLYVHQRLGLNSTLVGIAVGVQFLATVSTRSYAGRTADTRGAKRTTLAGMFSCGGAGIFYLLAALLPLPVWPRYGILLIGRLLLGYGESQMLTGVLVWGFGLLSPARAGVVMSWNGMAIFGALAAGAPLGLLLYGQFGFAALGVSTLILPFLALPLILPIRATDPIPGERPPLKEVIGRVWLPCTALFLQGIGFAVIGTFAALYFADNHWGHAGLALTCFGGAFVLVRVFWGKLPDTLGGIKVSQASFAVEGLGLFLLWLAPHPAVAFLGAILTGAGTSLLFPALGVEVVKIVPPNVKGTAIGGFAAFQDIAYAVGGPATGALAATAGYPSVFLAAAVCAALGLGVIELFRRSLAREAA</sequence>
<evidence type="ECO:0000256" key="4">
    <source>
        <dbReference type="SAM" id="Phobius"/>
    </source>
</evidence>
<feature type="transmembrane region" description="Helical" evidence="4">
    <location>
        <begin position="174"/>
        <end position="195"/>
    </location>
</feature>
<dbReference type="OrthoDB" id="322544at2"/>
<feature type="transmembrane region" description="Helical" evidence="4">
    <location>
        <begin position="147"/>
        <end position="168"/>
    </location>
</feature>